<evidence type="ECO:0000313" key="2">
    <source>
        <dbReference type="EMBL" id="KAK8884938.1"/>
    </source>
</evidence>
<proteinExistence type="predicted"/>
<dbReference type="Proteomes" id="UP001470230">
    <property type="component" value="Unassembled WGS sequence"/>
</dbReference>
<name>A0ABR2K224_9EUKA</name>
<sequence>MFHQQQSQSMFNQNQALPDFFPQQVQMSVNLRPISQPPTNYLSPNHHQFNQATLNQTFHYQYGTQVVSFRPFNSRESDQIAKTNSTREKNSEKA</sequence>
<evidence type="ECO:0000256" key="1">
    <source>
        <dbReference type="SAM" id="MobiDB-lite"/>
    </source>
</evidence>
<feature type="compositionally biased region" description="Basic and acidic residues" evidence="1">
    <location>
        <begin position="73"/>
        <end position="94"/>
    </location>
</feature>
<comment type="caution">
    <text evidence="2">The sequence shown here is derived from an EMBL/GenBank/DDBJ whole genome shotgun (WGS) entry which is preliminary data.</text>
</comment>
<dbReference type="EMBL" id="JAPFFF010000008">
    <property type="protein sequence ID" value="KAK8884938.1"/>
    <property type="molecule type" value="Genomic_DNA"/>
</dbReference>
<evidence type="ECO:0000313" key="3">
    <source>
        <dbReference type="Proteomes" id="UP001470230"/>
    </source>
</evidence>
<gene>
    <name evidence="2" type="ORF">M9Y10_044061</name>
</gene>
<accession>A0ABR2K224</accession>
<protein>
    <submittedName>
        <fullName evidence="2">Uncharacterized protein</fullName>
    </submittedName>
</protein>
<feature type="region of interest" description="Disordered" evidence="1">
    <location>
        <begin position="71"/>
        <end position="94"/>
    </location>
</feature>
<keyword evidence="3" id="KW-1185">Reference proteome</keyword>
<organism evidence="2 3">
    <name type="scientific">Tritrichomonas musculus</name>
    <dbReference type="NCBI Taxonomy" id="1915356"/>
    <lineage>
        <taxon>Eukaryota</taxon>
        <taxon>Metamonada</taxon>
        <taxon>Parabasalia</taxon>
        <taxon>Tritrichomonadida</taxon>
        <taxon>Tritrichomonadidae</taxon>
        <taxon>Tritrichomonas</taxon>
    </lineage>
</organism>
<reference evidence="2 3" key="1">
    <citation type="submission" date="2024-04" db="EMBL/GenBank/DDBJ databases">
        <title>Tritrichomonas musculus Genome.</title>
        <authorList>
            <person name="Alves-Ferreira E."/>
            <person name="Grigg M."/>
            <person name="Lorenzi H."/>
            <person name="Galac M."/>
        </authorList>
    </citation>
    <scope>NUCLEOTIDE SEQUENCE [LARGE SCALE GENOMIC DNA]</scope>
    <source>
        <strain evidence="2 3">EAF2021</strain>
    </source>
</reference>